<dbReference type="HAMAP" id="MF_00974">
    <property type="entry name" value="DNA_primase_DnaG"/>
    <property type="match status" value="1"/>
</dbReference>
<dbReference type="EMBL" id="CP007496">
    <property type="protein sequence ID" value="AJA06286.1"/>
    <property type="molecule type" value="Genomic_DNA"/>
</dbReference>
<keyword evidence="3 12" id="KW-0808">Transferase</keyword>
<name>A0A6S4GPN7_9BACT</name>
<evidence type="ECO:0000256" key="2">
    <source>
        <dbReference type="ARBA" id="ARBA00022515"/>
    </source>
</evidence>
<gene>
    <name evidence="12" type="primary">dnaG</name>
    <name evidence="15" type="ORF">TM7x_00280</name>
</gene>
<dbReference type="Pfam" id="PF10410">
    <property type="entry name" value="DnaB_bind"/>
    <property type="match status" value="1"/>
</dbReference>
<evidence type="ECO:0000256" key="9">
    <source>
        <dbReference type="ARBA" id="ARBA00022842"/>
    </source>
</evidence>
<comment type="catalytic activity">
    <reaction evidence="12">
        <text>ssDNA + n NTP = ssDNA/pppN(pN)n-1 hybrid + (n-1) diphosphate.</text>
        <dbReference type="EC" id="2.7.7.101"/>
    </reaction>
</comment>
<evidence type="ECO:0000256" key="7">
    <source>
        <dbReference type="ARBA" id="ARBA00022771"/>
    </source>
</evidence>
<evidence type="ECO:0000313" key="15">
    <source>
        <dbReference type="EMBL" id="AJA06286.1"/>
    </source>
</evidence>
<evidence type="ECO:0000256" key="8">
    <source>
        <dbReference type="ARBA" id="ARBA00022833"/>
    </source>
</evidence>
<keyword evidence="8 13" id="KW-0862">Zinc</keyword>
<organism evidence="15 16">
    <name type="scientific">Candidatus Nanosynbacter lyticus</name>
    <dbReference type="NCBI Taxonomy" id="2093824"/>
    <lineage>
        <taxon>Bacteria</taxon>
        <taxon>Candidatus Saccharimonadota</taxon>
        <taxon>Candidatus Saccharimonadia</taxon>
        <taxon>Candidatus Nanosynbacterales</taxon>
        <taxon>Candidatus Nanosynbacteraceae</taxon>
        <taxon>Candidatus Nanosynbacter</taxon>
    </lineage>
</organism>
<dbReference type="GO" id="GO:0003899">
    <property type="term" value="F:DNA-directed RNA polymerase activity"/>
    <property type="evidence" value="ECO:0007669"/>
    <property type="project" value="UniProtKB-UniRule"/>
</dbReference>
<dbReference type="GO" id="GO:0000428">
    <property type="term" value="C:DNA-directed RNA polymerase complex"/>
    <property type="evidence" value="ECO:0007669"/>
    <property type="project" value="UniProtKB-KW"/>
</dbReference>
<dbReference type="GO" id="GO:0008270">
    <property type="term" value="F:zinc ion binding"/>
    <property type="evidence" value="ECO:0007669"/>
    <property type="project" value="UniProtKB-KW"/>
</dbReference>
<dbReference type="SUPFAM" id="SSF56731">
    <property type="entry name" value="DNA primase core"/>
    <property type="match status" value="1"/>
</dbReference>
<evidence type="ECO:0000256" key="10">
    <source>
        <dbReference type="ARBA" id="ARBA00023125"/>
    </source>
</evidence>
<keyword evidence="5 12" id="KW-0235">DNA replication</keyword>
<keyword evidence="16" id="KW-1185">Reference proteome</keyword>
<evidence type="ECO:0000256" key="1">
    <source>
        <dbReference type="ARBA" id="ARBA00022478"/>
    </source>
</evidence>
<dbReference type="InterPro" id="IPR006295">
    <property type="entry name" value="DNA_primase_DnaG"/>
</dbReference>
<dbReference type="SMART" id="SM00400">
    <property type="entry name" value="ZnF_CHCC"/>
    <property type="match status" value="1"/>
</dbReference>
<reference evidence="15 16" key="1">
    <citation type="journal article" date="2015" name="Proc. Natl. Acad. Sci. U.S.A.">
        <title>Cultivation of a human-associated TM7 phylotype reveals a reduced genome and epibiotic parasitic lifestyle.</title>
        <authorList>
            <person name="He X."/>
            <person name="McLean J.S."/>
            <person name="Edlund A."/>
            <person name="Yooseph S."/>
            <person name="Hall A.P."/>
            <person name="Liu S.Y."/>
            <person name="Dorrestein P.C."/>
            <person name="Esquenazi E."/>
            <person name="Hunter R.C."/>
            <person name="Cheng G."/>
            <person name="Nelson K.E."/>
            <person name="Lux R."/>
            <person name="Shi W."/>
        </authorList>
    </citation>
    <scope>NUCLEOTIDE SEQUENCE [LARGE SCALE GENOMIC DNA]</scope>
    <source>
        <strain evidence="15 16">TM7x</strain>
    </source>
</reference>
<keyword evidence="10 12" id="KW-0238">DNA-binding</keyword>
<comment type="subunit">
    <text evidence="12">Monomer. Interacts with DnaB.</text>
</comment>
<evidence type="ECO:0000256" key="6">
    <source>
        <dbReference type="ARBA" id="ARBA00022723"/>
    </source>
</evidence>
<evidence type="ECO:0000259" key="14">
    <source>
        <dbReference type="PROSITE" id="PS50880"/>
    </source>
</evidence>
<dbReference type="AlphaFoldDB" id="A0A6S4GPN7"/>
<evidence type="ECO:0000256" key="11">
    <source>
        <dbReference type="ARBA" id="ARBA00023163"/>
    </source>
</evidence>
<dbReference type="GO" id="GO:1990077">
    <property type="term" value="C:primosome complex"/>
    <property type="evidence" value="ECO:0007669"/>
    <property type="project" value="UniProtKB-KW"/>
</dbReference>
<dbReference type="PANTHER" id="PTHR30313:SF2">
    <property type="entry name" value="DNA PRIMASE"/>
    <property type="match status" value="1"/>
</dbReference>
<dbReference type="InterPro" id="IPR037068">
    <property type="entry name" value="DNA_primase_core_N_sf"/>
</dbReference>
<feature type="domain" description="Toprim" evidence="14">
    <location>
        <begin position="249"/>
        <end position="330"/>
    </location>
</feature>
<comment type="caution">
    <text evidence="12">Lacks conserved residue(s) required for the propagation of feature annotation.</text>
</comment>
<dbReference type="EC" id="2.7.7.101" evidence="12"/>
<dbReference type="Pfam" id="PF01807">
    <property type="entry name" value="Zn_ribbon_DnaG"/>
    <property type="match status" value="1"/>
</dbReference>
<dbReference type="InterPro" id="IPR050219">
    <property type="entry name" value="DnaG_primase"/>
</dbReference>
<comment type="cofactor">
    <cofactor evidence="13">
        <name>Zn(2+)</name>
        <dbReference type="ChEBI" id="CHEBI:29105"/>
    </cofactor>
    <text evidence="13">Binds 1 zinc ion per monomer.</text>
</comment>
<evidence type="ECO:0000313" key="16">
    <source>
        <dbReference type="Proteomes" id="UP000030902"/>
    </source>
</evidence>
<dbReference type="NCBIfam" id="TIGR01391">
    <property type="entry name" value="dnaG"/>
    <property type="match status" value="1"/>
</dbReference>
<evidence type="ECO:0000256" key="5">
    <source>
        <dbReference type="ARBA" id="ARBA00022705"/>
    </source>
</evidence>
<dbReference type="Proteomes" id="UP000030902">
    <property type="component" value="Chromosome"/>
</dbReference>
<comment type="similarity">
    <text evidence="12 13">Belongs to the DnaG primase family.</text>
</comment>
<keyword evidence="6 13" id="KW-0479">Metal-binding</keyword>
<protein>
    <recommendedName>
        <fullName evidence="12 13">DNA primase</fullName>
        <ecNumber evidence="12">2.7.7.101</ecNumber>
    </recommendedName>
</protein>
<dbReference type="Gene3D" id="3.90.580.10">
    <property type="entry name" value="Zinc finger, CHC2-type domain"/>
    <property type="match status" value="1"/>
</dbReference>
<keyword evidence="11 12" id="KW-0804">Transcription</keyword>
<dbReference type="SMART" id="SM00493">
    <property type="entry name" value="TOPRIM"/>
    <property type="match status" value="1"/>
</dbReference>
<keyword evidence="7" id="KW-0863">Zinc-finger</keyword>
<dbReference type="InterPro" id="IPR030846">
    <property type="entry name" value="DnaG_bac"/>
</dbReference>
<keyword evidence="4 12" id="KW-0548">Nucleotidyltransferase</keyword>
<keyword evidence="9" id="KW-0460">Magnesium</keyword>
<dbReference type="PANTHER" id="PTHR30313">
    <property type="entry name" value="DNA PRIMASE"/>
    <property type="match status" value="1"/>
</dbReference>
<accession>A0A6S4GPN7</accession>
<keyword evidence="2 12" id="KW-0639">Primosome</keyword>
<evidence type="ECO:0000256" key="13">
    <source>
        <dbReference type="PIRNR" id="PIRNR002811"/>
    </source>
</evidence>
<evidence type="ECO:0000256" key="12">
    <source>
        <dbReference type="HAMAP-Rule" id="MF_00974"/>
    </source>
</evidence>
<dbReference type="InterPro" id="IPR019475">
    <property type="entry name" value="DNA_primase_DnaB-bd"/>
</dbReference>
<dbReference type="Gene3D" id="3.40.1360.10">
    <property type="match status" value="1"/>
</dbReference>
<dbReference type="InterPro" id="IPR034151">
    <property type="entry name" value="TOPRIM_DnaG_bac"/>
</dbReference>
<dbReference type="RefSeq" id="WP_052198766.1">
    <property type="nucleotide sequence ID" value="NZ_CP007496.1"/>
</dbReference>
<dbReference type="KEGG" id="sox:TM7x_00280"/>
<dbReference type="InterPro" id="IPR002694">
    <property type="entry name" value="Znf_CHC2"/>
</dbReference>
<dbReference type="InterPro" id="IPR036977">
    <property type="entry name" value="DNA_primase_Znf_CHC2"/>
</dbReference>
<dbReference type="GO" id="GO:0006269">
    <property type="term" value="P:DNA replication, synthesis of primer"/>
    <property type="evidence" value="ECO:0007669"/>
    <property type="project" value="UniProtKB-UniRule"/>
</dbReference>
<dbReference type="PROSITE" id="PS50880">
    <property type="entry name" value="TOPRIM"/>
    <property type="match status" value="1"/>
</dbReference>
<keyword evidence="1 12" id="KW-0240">DNA-directed RNA polymerase</keyword>
<dbReference type="PIRSF" id="PIRSF002811">
    <property type="entry name" value="DnaG"/>
    <property type="match status" value="1"/>
</dbReference>
<sequence length="577" mass="64802">MNNAKEEVRARLNIEDVIGEYVHLKRAGRNLKGLSPFTDERTPSFMVSPEKQIWHDFSSGKGGDIFTFVMMVEGMDFRQALEHLARKAGVDLTLFSNGDGRTSKRRARAREALKLAANFYQQNLVKNSVALDYVVKKRRLNRQTIGDFLIGYAPDKGDALTKALEKKGFSKRELSDAGLTNRFGGDLFRGRMMVVLSDGSGEVVGFTGRIIRDDPRAPKYLNTPQTLLFDKSRYIFGLSQAKEAIRKNDTAVIVEGNLDVISSHQAGIKNVVATSGTAMTIQHLKSLSRLAGRIRLAFDGDRAGVNATERAINLAQEVGMELEVVSLPDGVKDPDELIQKDPNLWQMAIDKSQPAVDWVIARYAEMENLKSAEGKRRFSTIALRIVRSLKDPVEQEHYLSVISEKTGASITALKAKLSNEKVAEHQLKKTKVDKEKPQPVQDETEDILAGLAASEKSVRRWLAVISGEMLDGDSARQLIGYLRKNPDLELSEVPLDLQKIEQYVKIVQLKSESRYANWEQKSLDEEMARLVRQITIKHRENKKNQLLTQLREAEASGDEVLSQDLRQSLNNLIKEKM</sequence>
<proteinExistence type="inferred from homology"/>
<evidence type="ECO:0000256" key="3">
    <source>
        <dbReference type="ARBA" id="ARBA00022679"/>
    </source>
</evidence>
<evidence type="ECO:0000256" key="4">
    <source>
        <dbReference type="ARBA" id="ARBA00022695"/>
    </source>
</evidence>
<dbReference type="SUPFAM" id="SSF57783">
    <property type="entry name" value="Zinc beta-ribbon"/>
    <property type="match status" value="1"/>
</dbReference>
<dbReference type="GO" id="GO:0005737">
    <property type="term" value="C:cytoplasm"/>
    <property type="evidence" value="ECO:0007669"/>
    <property type="project" value="TreeGrafter"/>
</dbReference>
<dbReference type="Pfam" id="PF08275">
    <property type="entry name" value="DNAG_N"/>
    <property type="match status" value="1"/>
</dbReference>
<dbReference type="CDD" id="cd03364">
    <property type="entry name" value="TOPRIM_DnaG_primases"/>
    <property type="match status" value="1"/>
</dbReference>
<dbReference type="Gene3D" id="3.90.980.10">
    <property type="entry name" value="DNA primase, catalytic core, N-terminal domain"/>
    <property type="match status" value="1"/>
</dbReference>
<dbReference type="Pfam" id="PF13155">
    <property type="entry name" value="Toprim_2"/>
    <property type="match status" value="1"/>
</dbReference>
<dbReference type="InterPro" id="IPR006171">
    <property type="entry name" value="TOPRIM_dom"/>
</dbReference>
<comment type="function">
    <text evidence="12 13">RNA polymerase that catalyzes the synthesis of short RNA molecules used as primers for DNA polymerase during DNA replication.</text>
</comment>
<dbReference type="InterPro" id="IPR013264">
    <property type="entry name" value="DNAG_N"/>
</dbReference>
<dbReference type="GO" id="GO:0003677">
    <property type="term" value="F:DNA binding"/>
    <property type="evidence" value="ECO:0007669"/>
    <property type="project" value="UniProtKB-KW"/>
</dbReference>
<dbReference type="FunFam" id="3.90.580.10:FF:000001">
    <property type="entry name" value="DNA primase"/>
    <property type="match status" value="1"/>
</dbReference>